<name>W4FX32_APHAT</name>
<accession>W4FX32</accession>
<evidence type="ECO:0000313" key="2">
    <source>
        <dbReference type="EMBL" id="ETV71364.1"/>
    </source>
</evidence>
<feature type="region of interest" description="Disordered" evidence="1">
    <location>
        <begin position="56"/>
        <end position="84"/>
    </location>
</feature>
<dbReference type="GeneID" id="20815258"/>
<organism evidence="2">
    <name type="scientific">Aphanomyces astaci</name>
    <name type="common">Crayfish plague agent</name>
    <dbReference type="NCBI Taxonomy" id="112090"/>
    <lineage>
        <taxon>Eukaryota</taxon>
        <taxon>Sar</taxon>
        <taxon>Stramenopiles</taxon>
        <taxon>Oomycota</taxon>
        <taxon>Saprolegniomycetes</taxon>
        <taxon>Saprolegniales</taxon>
        <taxon>Verrucalvaceae</taxon>
        <taxon>Aphanomyces</taxon>
    </lineage>
</organism>
<sequence>MFRRANPSAATTVTFQVCTDCSSTPLMLPVAPPNLDDRHAVVTLSFRECDAHPLLTTFSDPRRRSSSSSTKYDPTDAASGMPAYEDEIPIMMTNFVTLEEGEDSTEQHH</sequence>
<dbReference type="EMBL" id="KI913160">
    <property type="protein sequence ID" value="ETV71364.1"/>
    <property type="molecule type" value="Genomic_DNA"/>
</dbReference>
<protein>
    <submittedName>
        <fullName evidence="2">Uncharacterized protein</fullName>
    </submittedName>
</protein>
<reference evidence="2" key="1">
    <citation type="submission" date="2013-12" db="EMBL/GenBank/DDBJ databases">
        <title>The Genome Sequence of Aphanomyces astaci APO3.</title>
        <authorList>
            <consortium name="The Broad Institute Genomics Platform"/>
            <person name="Russ C."/>
            <person name="Tyler B."/>
            <person name="van West P."/>
            <person name="Dieguez-Uribeondo J."/>
            <person name="Young S.K."/>
            <person name="Zeng Q."/>
            <person name="Gargeya S."/>
            <person name="Fitzgerald M."/>
            <person name="Abouelleil A."/>
            <person name="Alvarado L."/>
            <person name="Chapman S.B."/>
            <person name="Gainer-Dewar J."/>
            <person name="Goldberg J."/>
            <person name="Griggs A."/>
            <person name="Gujja S."/>
            <person name="Hansen M."/>
            <person name="Howarth C."/>
            <person name="Imamovic A."/>
            <person name="Ireland A."/>
            <person name="Larimer J."/>
            <person name="McCowan C."/>
            <person name="Murphy C."/>
            <person name="Pearson M."/>
            <person name="Poon T.W."/>
            <person name="Priest M."/>
            <person name="Roberts A."/>
            <person name="Saif S."/>
            <person name="Shea T."/>
            <person name="Sykes S."/>
            <person name="Wortman J."/>
            <person name="Nusbaum C."/>
            <person name="Birren B."/>
        </authorList>
    </citation>
    <scope>NUCLEOTIDE SEQUENCE [LARGE SCALE GENOMIC DNA]</scope>
    <source>
        <strain evidence="2">APO3</strain>
    </source>
</reference>
<dbReference type="AlphaFoldDB" id="W4FX32"/>
<dbReference type="RefSeq" id="XP_009839029.1">
    <property type="nucleotide sequence ID" value="XM_009840727.1"/>
</dbReference>
<dbReference type="VEuPathDB" id="FungiDB:H257_13262"/>
<evidence type="ECO:0000256" key="1">
    <source>
        <dbReference type="SAM" id="MobiDB-lite"/>
    </source>
</evidence>
<proteinExistence type="predicted"/>
<gene>
    <name evidence="2" type="ORF">H257_13262</name>
</gene>